<dbReference type="GO" id="GO:0005737">
    <property type="term" value="C:cytoplasm"/>
    <property type="evidence" value="ECO:0007669"/>
    <property type="project" value="TreeGrafter"/>
</dbReference>
<comment type="pathway">
    <text evidence="5">Amino-acid biosynthesis.</text>
</comment>
<dbReference type="PANTHER" id="PTHR21022:SF19">
    <property type="entry name" value="PREPHENATE DEHYDRATASE-RELATED"/>
    <property type="match status" value="1"/>
</dbReference>
<sequence length="241" mass="25649">MLGGEISFLRGALVALPGTTLDQITEIRSHPYVLDQCRTFLSTLGSVSLAQAQDTAGSAKGIKEGGLKTTAAIAGARAAELYNLTILKSGIEDDSNTVTRYVLLSTKAVVPERHLNPVTSVSLVLKNQPGAIHKATAAFALRGLNISKIESRPTSRSITVAKPWEYVIYIDVDGSTADAAVANAIANLHEFAIKVRVLGSYPRYQPPVQPLVGQYGVGLKMIPPLLYLLARAHAINFVGTT</sequence>
<gene>
    <name evidence="8" type="ORF">BDK51DRAFT_51005</name>
</gene>
<dbReference type="InterPro" id="IPR018528">
    <property type="entry name" value="Preph_deHydtase_CS"/>
</dbReference>
<evidence type="ECO:0000313" key="9">
    <source>
        <dbReference type="Proteomes" id="UP000269721"/>
    </source>
</evidence>
<dbReference type="InterPro" id="IPR001086">
    <property type="entry name" value="Preph_deHydtase"/>
</dbReference>
<dbReference type="GO" id="GO:0009094">
    <property type="term" value="P:L-phenylalanine biosynthetic process"/>
    <property type="evidence" value="ECO:0007669"/>
    <property type="project" value="UniProtKB-KW"/>
</dbReference>
<accession>A0A4P9WC10</accession>
<dbReference type="AlphaFoldDB" id="A0A4P9WC10"/>
<evidence type="ECO:0000313" key="8">
    <source>
        <dbReference type="EMBL" id="RKO87866.1"/>
    </source>
</evidence>
<evidence type="ECO:0000256" key="1">
    <source>
        <dbReference type="ARBA" id="ARBA00022605"/>
    </source>
</evidence>
<proteinExistence type="predicted"/>
<dbReference type="SUPFAM" id="SSF53850">
    <property type="entry name" value="Periplasmic binding protein-like II"/>
    <property type="match status" value="1"/>
</dbReference>
<dbReference type="InterPro" id="IPR002912">
    <property type="entry name" value="ACT_dom"/>
</dbReference>
<dbReference type="PANTHER" id="PTHR21022">
    <property type="entry name" value="PREPHENATE DEHYDRATASE P PROTEIN"/>
    <property type="match status" value="1"/>
</dbReference>
<evidence type="ECO:0000256" key="4">
    <source>
        <dbReference type="ARBA" id="ARBA00023239"/>
    </source>
</evidence>
<organism evidence="8 9">
    <name type="scientific">Blyttiomyces helicus</name>
    <dbReference type="NCBI Taxonomy" id="388810"/>
    <lineage>
        <taxon>Eukaryota</taxon>
        <taxon>Fungi</taxon>
        <taxon>Fungi incertae sedis</taxon>
        <taxon>Chytridiomycota</taxon>
        <taxon>Chytridiomycota incertae sedis</taxon>
        <taxon>Chytridiomycetes</taxon>
        <taxon>Chytridiomycetes incertae sedis</taxon>
        <taxon>Blyttiomyces</taxon>
    </lineage>
</organism>
<dbReference type="Proteomes" id="UP000269721">
    <property type="component" value="Unassembled WGS sequence"/>
</dbReference>
<keyword evidence="3" id="KW-0584">Phenylalanine biosynthesis</keyword>
<keyword evidence="2" id="KW-0057">Aromatic amino acid biosynthesis</keyword>
<dbReference type="PROSITE" id="PS51671">
    <property type="entry name" value="ACT"/>
    <property type="match status" value="1"/>
</dbReference>
<dbReference type="SUPFAM" id="SSF55021">
    <property type="entry name" value="ACT-like"/>
    <property type="match status" value="1"/>
</dbReference>
<dbReference type="PROSITE" id="PS00858">
    <property type="entry name" value="PREPHENATE_DEHYDR_2"/>
    <property type="match status" value="1"/>
</dbReference>
<evidence type="ECO:0000259" key="7">
    <source>
        <dbReference type="PROSITE" id="PS51671"/>
    </source>
</evidence>
<protein>
    <submittedName>
        <fullName evidence="8">Prephenate dehydratase-domain-containing protein</fullName>
    </submittedName>
</protein>
<evidence type="ECO:0000256" key="2">
    <source>
        <dbReference type="ARBA" id="ARBA00023141"/>
    </source>
</evidence>
<reference evidence="9" key="1">
    <citation type="journal article" date="2018" name="Nat. Microbiol.">
        <title>Leveraging single-cell genomics to expand the fungal tree of life.</title>
        <authorList>
            <person name="Ahrendt S.R."/>
            <person name="Quandt C.A."/>
            <person name="Ciobanu D."/>
            <person name="Clum A."/>
            <person name="Salamov A."/>
            <person name="Andreopoulos B."/>
            <person name="Cheng J.F."/>
            <person name="Woyke T."/>
            <person name="Pelin A."/>
            <person name="Henrissat B."/>
            <person name="Reynolds N.K."/>
            <person name="Benny G.L."/>
            <person name="Smith M.E."/>
            <person name="James T.Y."/>
            <person name="Grigoriev I.V."/>
        </authorList>
    </citation>
    <scope>NUCLEOTIDE SEQUENCE [LARGE SCALE GENOMIC DNA]</scope>
</reference>
<dbReference type="PROSITE" id="PS51171">
    <property type="entry name" value="PREPHENATE_DEHYDR_3"/>
    <property type="match status" value="1"/>
</dbReference>
<evidence type="ECO:0000256" key="3">
    <source>
        <dbReference type="ARBA" id="ARBA00023222"/>
    </source>
</evidence>
<dbReference type="Gene3D" id="3.30.70.260">
    <property type="match status" value="1"/>
</dbReference>
<feature type="domain" description="ACT" evidence="7">
    <location>
        <begin position="120"/>
        <end position="202"/>
    </location>
</feature>
<dbReference type="Pfam" id="PF00800">
    <property type="entry name" value="PDT"/>
    <property type="match status" value="1"/>
</dbReference>
<dbReference type="InterPro" id="IPR045865">
    <property type="entry name" value="ACT-like_dom_sf"/>
</dbReference>
<keyword evidence="1" id="KW-0028">Amino-acid biosynthesis</keyword>
<keyword evidence="4" id="KW-0456">Lyase</keyword>
<evidence type="ECO:0000259" key="6">
    <source>
        <dbReference type="PROSITE" id="PS51171"/>
    </source>
</evidence>
<evidence type="ECO:0000256" key="5">
    <source>
        <dbReference type="ARBA" id="ARBA00029440"/>
    </source>
</evidence>
<feature type="domain" description="Prephenate dehydratase" evidence="6">
    <location>
        <begin position="1"/>
        <end position="106"/>
    </location>
</feature>
<dbReference type="EMBL" id="KZ997107">
    <property type="protein sequence ID" value="RKO87866.1"/>
    <property type="molecule type" value="Genomic_DNA"/>
</dbReference>
<keyword evidence="9" id="KW-1185">Reference proteome</keyword>
<name>A0A4P9WC10_9FUNG</name>
<dbReference type="GO" id="GO:0004664">
    <property type="term" value="F:prephenate dehydratase activity"/>
    <property type="evidence" value="ECO:0007669"/>
    <property type="project" value="InterPro"/>
</dbReference>
<dbReference type="CDD" id="cd04905">
    <property type="entry name" value="ACT_CM-PDT"/>
    <property type="match status" value="1"/>
</dbReference>
<dbReference type="Pfam" id="PF01842">
    <property type="entry name" value="ACT"/>
    <property type="match status" value="1"/>
</dbReference>
<dbReference type="Gene3D" id="3.40.190.10">
    <property type="entry name" value="Periplasmic binding protein-like II"/>
    <property type="match status" value="1"/>
</dbReference>
<dbReference type="OrthoDB" id="983542at2759"/>